<name>A0ABP6KQD5_9ACTN</name>
<keyword evidence="1" id="KW-1133">Transmembrane helix</keyword>
<gene>
    <name evidence="2" type="ORF">GCM10017559_52480</name>
</gene>
<comment type="caution">
    <text evidence="2">The sequence shown here is derived from an EMBL/GenBank/DDBJ whole genome shotgun (WGS) entry which is preliminary data.</text>
</comment>
<dbReference type="Proteomes" id="UP001499930">
    <property type="component" value="Unassembled WGS sequence"/>
</dbReference>
<protein>
    <submittedName>
        <fullName evidence="2">Uncharacterized protein</fullName>
    </submittedName>
</protein>
<accession>A0ABP6KQD5</accession>
<keyword evidence="1" id="KW-0812">Transmembrane</keyword>
<sequence length="46" mass="4869">MYGRPEHPGRLARLPGMNRRLIAIVVLVGLLATSGLSVVLAWGLSG</sequence>
<keyword evidence="3" id="KW-1185">Reference proteome</keyword>
<reference evidence="3" key="1">
    <citation type="journal article" date="2019" name="Int. J. Syst. Evol. Microbiol.">
        <title>The Global Catalogue of Microorganisms (GCM) 10K type strain sequencing project: providing services to taxonomists for standard genome sequencing and annotation.</title>
        <authorList>
            <consortium name="The Broad Institute Genomics Platform"/>
            <consortium name="The Broad Institute Genome Sequencing Center for Infectious Disease"/>
            <person name="Wu L."/>
            <person name="Ma J."/>
        </authorList>
    </citation>
    <scope>NUCLEOTIDE SEQUENCE [LARGE SCALE GENOMIC DNA]</scope>
    <source>
        <strain evidence="3">JCM 3106</strain>
    </source>
</reference>
<dbReference type="EMBL" id="BAAAWD010000014">
    <property type="protein sequence ID" value="GAA3021279.1"/>
    <property type="molecule type" value="Genomic_DNA"/>
</dbReference>
<evidence type="ECO:0000313" key="2">
    <source>
        <dbReference type="EMBL" id="GAA3021279.1"/>
    </source>
</evidence>
<keyword evidence="1" id="KW-0472">Membrane</keyword>
<evidence type="ECO:0000313" key="3">
    <source>
        <dbReference type="Proteomes" id="UP001499930"/>
    </source>
</evidence>
<evidence type="ECO:0000256" key="1">
    <source>
        <dbReference type="SAM" id="Phobius"/>
    </source>
</evidence>
<proteinExistence type="predicted"/>
<feature type="transmembrane region" description="Helical" evidence="1">
    <location>
        <begin position="21"/>
        <end position="44"/>
    </location>
</feature>
<organism evidence="2 3">
    <name type="scientific">Streptosporangium longisporum</name>
    <dbReference type="NCBI Taxonomy" id="46187"/>
    <lineage>
        <taxon>Bacteria</taxon>
        <taxon>Bacillati</taxon>
        <taxon>Actinomycetota</taxon>
        <taxon>Actinomycetes</taxon>
        <taxon>Streptosporangiales</taxon>
        <taxon>Streptosporangiaceae</taxon>
        <taxon>Streptosporangium</taxon>
    </lineage>
</organism>